<evidence type="ECO:0000313" key="9">
    <source>
        <dbReference type="Proteomes" id="UP000736164"/>
    </source>
</evidence>
<accession>A0A8J7NUW5</accession>
<dbReference type="Proteomes" id="UP000736164">
    <property type="component" value="Unassembled WGS sequence"/>
</dbReference>
<dbReference type="InterPro" id="IPR009626">
    <property type="entry name" value="MINAR1-like_C"/>
</dbReference>
<evidence type="ECO:0000313" key="8">
    <source>
        <dbReference type="EMBL" id="MBN3318354.1"/>
    </source>
</evidence>
<comment type="subcellular location">
    <subcellularLocation>
        <location evidence="5">Endomembrane system</location>
        <topology evidence="5">Single-pass membrane protein</topology>
    </subcellularLocation>
</comment>
<evidence type="ECO:0000256" key="4">
    <source>
        <dbReference type="ARBA" id="ARBA00023136"/>
    </source>
</evidence>
<sequence>MDFSVLPNNNHPEKFLQLEVKSLPISPAMAQAGFAAGAALSGHRQWQNRVYLQREKRNLNDSYGWKSTEGSPVLVDKSLGKHITPVTLKSKIKRNPLYSDIRTLDGWESKKTQPSWTIQEYDRHSLHSNLAGYLKVNMILVRLGYDKNNILFQEDPSNLSFWMEDLYTPGYDSLLKKKENELKRNKICKIITLISVLMCIFIVIVTVPIVVTKYRN</sequence>
<evidence type="ECO:0000256" key="2">
    <source>
        <dbReference type="ARBA" id="ARBA00022692"/>
    </source>
</evidence>
<dbReference type="AlphaFoldDB" id="A0A8J7NUW5"/>
<feature type="transmembrane region" description="Helical" evidence="6">
    <location>
        <begin position="187"/>
        <end position="211"/>
    </location>
</feature>
<evidence type="ECO:0000259" key="7">
    <source>
        <dbReference type="Pfam" id="PF06789"/>
    </source>
</evidence>
<dbReference type="PANTHER" id="PTHR31530">
    <property type="entry name" value="MAJOR INTRINSICALLY DISORDERED NOTCH2-BINDING RECEPTOR 1 MINAR1 FAMILY MEMBER"/>
    <property type="match status" value="1"/>
</dbReference>
<evidence type="ECO:0000256" key="6">
    <source>
        <dbReference type="SAM" id="Phobius"/>
    </source>
</evidence>
<gene>
    <name evidence="8" type="ORF">GTO95_0015476</name>
</gene>
<keyword evidence="4 6" id="KW-0472">Membrane</keyword>
<keyword evidence="9" id="KW-1185">Reference proteome</keyword>
<proteinExistence type="inferred from homology"/>
<evidence type="ECO:0000256" key="3">
    <source>
        <dbReference type="ARBA" id="ARBA00022989"/>
    </source>
</evidence>
<comment type="caution">
    <text evidence="8">The sequence shown here is derived from an EMBL/GenBank/DDBJ whole genome shotgun (WGS) entry which is preliminary data.</text>
</comment>
<dbReference type="PANTHER" id="PTHR31530:SF4">
    <property type="entry name" value="MAJOR INTRINSICALLY DISORDERED NOTCH2-BINDING RECEPTOR 1-LIKE"/>
    <property type="match status" value="1"/>
</dbReference>
<keyword evidence="3 6" id="KW-1133">Transmembrane helix</keyword>
<evidence type="ECO:0000256" key="5">
    <source>
        <dbReference type="ARBA" id="ARBA00037847"/>
    </source>
</evidence>
<protein>
    <submittedName>
        <fullName evidence="8">MNARL protein</fullName>
    </submittedName>
</protein>
<dbReference type="Pfam" id="PF06789">
    <property type="entry name" value="MINAR1_C"/>
    <property type="match status" value="1"/>
</dbReference>
<organism evidence="8 9">
    <name type="scientific">Atractosteus spatula</name>
    <name type="common">Alligator gar</name>
    <name type="synonym">Lepisosteus spatula</name>
    <dbReference type="NCBI Taxonomy" id="7917"/>
    <lineage>
        <taxon>Eukaryota</taxon>
        <taxon>Metazoa</taxon>
        <taxon>Chordata</taxon>
        <taxon>Craniata</taxon>
        <taxon>Vertebrata</taxon>
        <taxon>Euteleostomi</taxon>
        <taxon>Actinopterygii</taxon>
        <taxon>Neopterygii</taxon>
        <taxon>Holostei</taxon>
        <taxon>Semionotiformes</taxon>
        <taxon>Lepisosteidae</taxon>
        <taxon>Atractosteus</taxon>
    </lineage>
</organism>
<feature type="domain" description="Major intrinsically disordered Notch2-binding receptor 1-like C-terminal" evidence="7">
    <location>
        <begin position="45"/>
        <end position="212"/>
    </location>
</feature>
<keyword evidence="2 6" id="KW-0812">Transmembrane</keyword>
<name>A0A8J7NUW5_ATRSP</name>
<comment type="similarity">
    <text evidence="1">Belongs to the MINAR family.</text>
</comment>
<feature type="non-terminal residue" evidence="8">
    <location>
        <position position="1"/>
    </location>
</feature>
<evidence type="ECO:0000256" key="1">
    <source>
        <dbReference type="ARBA" id="ARBA00006410"/>
    </source>
</evidence>
<dbReference type="EMBL" id="JAAWVO010039630">
    <property type="protein sequence ID" value="MBN3318354.1"/>
    <property type="molecule type" value="Genomic_DNA"/>
</dbReference>
<dbReference type="InterPro" id="IPR039706">
    <property type="entry name" value="MINAR1-like"/>
</dbReference>
<feature type="non-terminal residue" evidence="8">
    <location>
        <position position="216"/>
    </location>
</feature>
<reference evidence="8" key="1">
    <citation type="journal article" date="2021" name="Cell">
        <title>Tracing the genetic footprints of vertebrate landing in non-teleost ray-finned fishes.</title>
        <authorList>
            <person name="Bi X."/>
            <person name="Wang K."/>
            <person name="Yang L."/>
            <person name="Pan H."/>
            <person name="Jiang H."/>
            <person name="Wei Q."/>
            <person name="Fang M."/>
            <person name="Yu H."/>
            <person name="Zhu C."/>
            <person name="Cai Y."/>
            <person name="He Y."/>
            <person name="Gan X."/>
            <person name="Zeng H."/>
            <person name="Yu D."/>
            <person name="Zhu Y."/>
            <person name="Jiang H."/>
            <person name="Qiu Q."/>
            <person name="Yang H."/>
            <person name="Zhang Y.E."/>
            <person name="Wang W."/>
            <person name="Zhu M."/>
            <person name="He S."/>
            <person name="Zhang G."/>
        </authorList>
    </citation>
    <scope>NUCLEOTIDE SEQUENCE</scope>
    <source>
        <strain evidence="8">Allg_001</strain>
    </source>
</reference>
<dbReference type="GO" id="GO:0012505">
    <property type="term" value="C:endomembrane system"/>
    <property type="evidence" value="ECO:0007669"/>
    <property type="project" value="UniProtKB-SubCell"/>
</dbReference>